<dbReference type="PANTHER" id="PTHR33930">
    <property type="entry name" value="ALKYL HYDROPEROXIDE REDUCTASE AHPD"/>
    <property type="match status" value="1"/>
</dbReference>
<dbReference type="OrthoDB" id="425264at2"/>
<accession>A0A3N0GJ14</accession>
<organism evidence="2 3">
    <name type="scientific">Nocardioides pocheonensis</name>
    <dbReference type="NCBI Taxonomy" id="661485"/>
    <lineage>
        <taxon>Bacteria</taxon>
        <taxon>Bacillati</taxon>
        <taxon>Actinomycetota</taxon>
        <taxon>Actinomycetes</taxon>
        <taxon>Propionibacteriales</taxon>
        <taxon>Nocardioidaceae</taxon>
        <taxon>Nocardioides</taxon>
    </lineage>
</organism>
<evidence type="ECO:0000313" key="2">
    <source>
        <dbReference type="EMBL" id="RNM12196.1"/>
    </source>
</evidence>
<comment type="caution">
    <text evidence="2">The sequence shown here is derived from an EMBL/GenBank/DDBJ whole genome shotgun (WGS) entry which is preliminary data.</text>
</comment>
<dbReference type="PANTHER" id="PTHR33930:SF2">
    <property type="entry name" value="BLR3452 PROTEIN"/>
    <property type="match status" value="1"/>
</dbReference>
<protein>
    <submittedName>
        <fullName evidence="2">Carboxymuconolactone decarboxylase family protein</fullName>
    </submittedName>
</protein>
<keyword evidence="3" id="KW-1185">Reference proteome</keyword>
<dbReference type="AlphaFoldDB" id="A0A3N0GJ14"/>
<evidence type="ECO:0000259" key="1">
    <source>
        <dbReference type="Pfam" id="PF02627"/>
    </source>
</evidence>
<dbReference type="Pfam" id="PF02627">
    <property type="entry name" value="CMD"/>
    <property type="match status" value="1"/>
</dbReference>
<gene>
    <name evidence="2" type="ORF">EFL26_20555</name>
</gene>
<reference evidence="2 3" key="1">
    <citation type="submission" date="2018-11" db="EMBL/GenBank/DDBJ databases">
        <authorList>
            <person name="Li F."/>
        </authorList>
    </citation>
    <scope>NUCLEOTIDE SEQUENCE [LARGE SCALE GENOMIC DNA]</scope>
    <source>
        <strain evidence="2 3">Gsoil 818</strain>
    </source>
</reference>
<dbReference type="SUPFAM" id="SSF69118">
    <property type="entry name" value="AhpD-like"/>
    <property type="match status" value="1"/>
</dbReference>
<evidence type="ECO:0000313" key="3">
    <source>
        <dbReference type="Proteomes" id="UP000279994"/>
    </source>
</evidence>
<feature type="domain" description="Carboxymuconolactone decarboxylase-like" evidence="1">
    <location>
        <begin position="18"/>
        <end position="83"/>
    </location>
</feature>
<dbReference type="GO" id="GO:0051920">
    <property type="term" value="F:peroxiredoxin activity"/>
    <property type="evidence" value="ECO:0007669"/>
    <property type="project" value="InterPro"/>
</dbReference>
<sequence length="122" mass="13058">MAEILSQLPSEYLMEHSPQAGAALRELRDALVSSGPLDRRTCELIVIAGLATEGFEDSFKVHARRLIALGATPEEMKHAVAVTLGASSVLFQVARAITWIDELSEAAPPDSDPSDARSTADQ</sequence>
<name>A0A3N0GJ14_9ACTN</name>
<dbReference type="EMBL" id="RJSF01000046">
    <property type="protein sequence ID" value="RNM12196.1"/>
    <property type="molecule type" value="Genomic_DNA"/>
</dbReference>
<dbReference type="InterPro" id="IPR003779">
    <property type="entry name" value="CMD-like"/>
</dbReference>
<dbReference type="Proteomes" id="UP000279994">
    <property type="component" value="Unassembled WGS sequence"/>
</dbReference>
<dbReference type="RefSeq" id="WP_123224777.1">
    <property type="nucleotide sequence ID" value="NZ_RJSF01000046.1"/>
</dbReference>
<proteinExistence type="predicted"/>
<dbReference type="Gene3D" id="1.20.1290.10">
    <property type="entry name" value="AhpD-like"/>
    <property type="match status" value="1"/>
</dbReference>
<dbReference type="InterPro" id="IPR029032">
    <property type="entry name" value="AhpD-like"/>
</dbReference>